<keyword evidence="2" id="KW-1185">Reference proteome</keyword>
<name>A0ABU1AQ76_9BACT</name>
<sequence>MLTHERVKQVMRDKHCSYTDACRWLGQRGAAARADRKRAAARKEELLRRDREMQRACGID</sequence>
<accession>A0ABU1AQ76</accession>
<reference evidence="1 2" key="1">
    <citation type="submission" date="2023-04" db="EMBL/GenBank/DDBJ databases">
        <title>A novel bacteria isolated from coastal sediment.</title>
        <authorList>
            <person name="Liu X.-J."/>
            <person name="Du Z.-J."/>
        </authorList>
    </citation>
    <scope>NUCLEOTIDE SEQUENCE [LARGE SCALE GENOMIC DNA]</scope>
    <source>
        <strain evidence="1 2">SDUM461003</strain>
    </source>
</reference>
<gene>
    <name evidence="1" type="ORF">QEH52_01635</name>
</gene>
<organism evidence="1 2">
    <name type="scientific">Thalassobacterium maritimum</name>
    <dbReference type="NCBI Taxonomy" id="3041265"/>
    <lineage>
        <taxon>Bacteria</taxon>
        <taxon>Pseudomonadati</taxon>
        <taxon>Verrucomicrobiota</taxon>
        <taxon>Opitutia</taxon>
        <taxon>Puniceicoccales</taxon>
        <taxon>Coraliomargaritaceae</taxon>
        <taxon>Thalassobacterium</taxon>
    </lineage>
</organism>
<dbReference type="RefSeq" id="WP_308948197.1">
    <property type="nucleotide sequence ID" value="NZ_JARXHW010000002.1"/>
</dbReference>
<dbReference type="EMBL" id="JARXHW010000002">
    <property type="protein sequence ID" value="MDQ8206193.1"/>
    <property type="molecule type" value="Genomic_DNA"/>
</dbReference>
<evidence type="ECO:0000313" key="2">
    <source>
        <dbReference type="Proteomes" id="UP001225316"/>
    </source>
</evidence>
<proteinExistence type="predicted"/>
<dbReference type="Proteomes" id="UP001225316">
    <property type="component" value="Unassembled WGS sequence"/>
</dbReference>
<comment type="caution">
    <text evidence="1">The sequence shown here is derived from an EMBL/GenBank/DDBJ whole genome shotgun (WGS) entry which is preliminary data.</text>
</comment>
<evidence type="ECO:0000313" key="1">
    <source>
        <dbReference type="EMBL" id="MDQ8206193.1"/>
    </source>
</evidence>
<protein>
    <submittedName>
        <fullName evidence="1">Uncharacterized protein</fullName>
    </submittedName>
</protein>